<dbReference type="InterPro" id="IPR014729">
    <property type="entry name" value="Rossmann-like_a/b/a_fold"/>
</dbReference>
<dbReference type="GO" id="GO:0004823">
    <property type="term" value="F:leucine-tRNA ligase activity"/>
    <property type="evidence" value="ECO:0007669"/>
    <property type="project" value="UniProtKB-EC"/>
</dbReference>
<evidence type="ECO:0000313" key="16">
    <source>
        <dbReference type="Proteomes" id="UP000663828"/>
    </source>
</evidence>
<dbReference type="SUPFAM" id="SSF50677">
    <property type="entry name" value="ValRS/IleRS/LeuRS editing domain"/>
    <property type="match status" value="1"/>
</dbReference>
<keyword evidence="4 9" id="KW-0547">Nucleotide-binding</keyword>
<feature type="region of interest" description="Disordered" evidence="10">
    <location>
        <begin position="129"/>
        <end position="170"/>
    </location>
</feature>
<evidence type="ECO:0000256" key="7">
    <source>
        <dbReference type="ARBA" id="ARBA00023146"/>
    </source>
</evidence>
<dbReference type="InterPro" id="IPR002300">
    <property type="entry name" value="aa-tRNA-synth_Ia"/>
</dbReference>
<sequence length="1157" mass="132183">MAPPTKATSAAAASTATTEKRSTVKLDTVRDIEQQMQKLWADLKVFEADAPVQSADNSNTFLVTFPYPYMNGRLHLGHTFSLSKCEFAVGFQRLRGKHCLFPFGFHCTGMPIRTAADKLKREMEEFGYPPQFPAPTTENAEEEKAASATAKESENSKVDNKAKSKKSKAAAKTGGEKYQWQIMRSIGIDDDEEIRRFTDPLHWIAYFPPHVKQDLEKMGLKVDWRRSFITTDANPFYDSFVRWQFHHLRDGGKIQFGKRYTIYSPKDGQPCMDHDRGSGEGVAPQEYTLVKLRIHDDHIPEKLKPHVTSSTAGVYLAAATLRPETMYGQTNCWLHPDIRYVAFETRLHGILICTKRAARNMSYQEFTPTYGQFTILAEFLGSELFGLPLHGPLSHYETIYVLPMMTIKEDKGTGVVTSVPSDSPDDFAALTDLKNKANLREKYHIQDSMVLPYEPVPIIELSPYGRLAAPTICQQMKIQSQNDRDKLVEAKEQIYTKSFYEGILMVGKYANTKISDAKKLVRDDLIADGKACPYYEPEGKVISRSNDECVVALVDQWFLDYGNEKWKQQTKQALEQMNCYHIETRNQFEGVLDWLHEHACARSYGLGSKLPWDEQYLIESLSDSTIYMAYYTVAHLLQARDSFNGEKLGPANILPSQLTNEVWDYIFFPEKSYPSATDIPHATLDRLRNEFQYWYPVNLRSSGKDLIPNHLTYALYNHVAIWPNHPEFWPKSFRANGHLLLNSEKMSKSTGNFLTLVQAIEKFSADGMRLTLADAGDSIEDANFEEEMAEAQLLRLYTFIEWVKEVLQISPTETPKPVSQENPTIISTATNWIKEKLHLSADGSQEDFTDEQKALYRTDTEYNYYDRVFESEINSSIQLTEESYEKMLYKDVLKYGFFGLQIARDNYRELCSESEKMNLRLIKRFIEVQAILLAPICPHICDYVYQFLHPGQTIMNAKWPTAGPIDQSLIDSCAYLMNTAHDFRLRLKNFSTQQSSGKSKGGAAATTTAKTPSGSAPTHATIYVARSYPSWQTFVINELKQLYQANNNSLPDSKQLSSHFKDRPEIDKKYVKKLMPFVIHSKGLVEKTNNISALDQHLSFDEYDVLRMNQDYLRRTLNVKQLDIQLTDDTKTETNSVINLEDILPGQPIIHFTVKDS</sequence>
<dbReference type="Gene3D" id="3.40.50.620">
    <property type="entry name" value="HUPs"/>
    <property type="match status" value="1"/>
</dbReference>
<dbReference type="InterPro" id="IPR013155">
    <property type="entry name" value="M/V/L/I-tRNA-synth_anticd-bd"/>
</dbReference>
<evidence type="ECO:0000259" key="12">
    <source>
        <dbReference type="Pfam" id="PF08264"/>
    </source>
</evidence>
<dbReference type="InterPro" id="IPR001412">
    <property type="entry name" value="aa-tRNA-synth_I_CS"/>
</dbReference>
<evidence type="ECO:0000256" key="4">
    <source>
        <dbReference type="ARBA" id="ARBA00022741"/>
    </source>
</evidence>
<keyword evidence="6 9" id="KW-0648">Protein biosynthesis</keyword>
<comment type="caution">
    <text evidence="14">The sequence shown here is derived from an EMBL/GenBank/DDBJ whole genome shotgun (WGS) entry which is preliminary data.</text>
</comment>
<keyword evidence="3 9" id="KW-0436">Ligase</keyword>
<dbReference type="GO" id="GO:0006429">
    <property type="term" value="P:leucyl-tRNA aminoacylation"/>
    <property type="evidence" value="ECO:0007669"/>
    <property type="project" value="InterPro"/>
</dbReference>
<keyword evidence="7 9" id="KW-0030">Aminoacyl-tRNA synthetase</keyword>
<keyword evidence="5 9" id="KW-0067">ATP-binding</keyword>
<dbReference type="Proteomes" id="UP000663828">
    <property type="component" value="Unassembled WGS sequence"/>
</dbReference>
<dbReference type="OrthoDB" id="10249672at2759"/>
<feature type="domain" description="Aminoacyl-tRNA synthetase class Ia" evidence="11">
    <location>
        <begin position="202"/>
        <end position="784"/>
    </location>
</feature>
<evidence type="ECO:0000256" key="1">
    <source>
        <dbReference type="ARBA" id="ARBA00005594"/>
    </source>
</evidence>
<dbReference type="Gene3D" id="3.90.740.10">
    <property type="entry name" value="Valyl/Leucyl/Isoleucyl-tRNA synthetase, editing domain"/>
    <property type="match status" value="1"/>
</dbReference>
<dbReference type="Pfam" id="PF08264">
    <property type="entry name" value="Anticodon_1"/>
    <property type="match status" value="1"/>
</dbReference>
<dbReference type="InterPro" id="IPR009008">
    <property type="entry name" value="Val/Leu/Ile-tRNA-synth_edit"/>
</dbReference>
<feature type="domain" description="Leucine--tRNA ligase RagD-binding" evidence="13">
    <location>
        <begin position="1024"/>
        <end position="1097"/>
    </location>
</feature>
<dbReference type="InterPro" id="IPR055416">
    <property type="entry name" value="RBD_LARS1"/>
</dbReference>
<dbReference type="Proteomes" id="UP000663852">
    <property type="component" value="Unassembled WGS sequence"/>
</dbReference>
<feature type="compositionally biased region" description="Basic and acidic residues" evidence="10">
    <location>
        <begin position="151"/>
        <end position="162"/>
    </location>
</feature>
<dbReference type="NCBIfam" id="TIGR00395">
    <property type="entry name" value="leuS_arch"/>
    <property type="match status" value="1"/>
</dbReference>
<dbReference type="SUPFAM" id="SSF52374">
    <property type="entry name" value="Nucleotidylyl transferase"/>
    <property type="match status" value="1"/>
</dbReference>
<dbReference type="FunFam" id="3.90.740.10:FF:000001">
    <property type="entry name" value="Leucine--tRNA ligase, cytoplasmic"/>
    <property type="match status" value="1"/>
</dbReference>
<evidence type="ECO:0000256" key="3">
    <source>
        <dbReference type="ARBA" id="ARBA00022598"/>
    </source>
</evidence>
<dbReference type="SUPFAM" id="SSF47323">
    <property type="entry name" value="Anticodon-binding domain of a subclass of class I aminoacyl-tRNA synthetases"/>
    <property type="match status" value="1"/>
</dbReference>
<dbReference type="EMBL" id="CAJNOR010000173">
    <property type="protein sequence ID" value="CAF0827319.1"/>
    <property type="molecule type" value="Genomic_DNA"/>
</dbReference>
<proteinExistence type="inferred from homology"/>
<dbReference type="GO" id="GO:0005524">
    <property type="term" value="F:ATP binding"/>
    <property type="evidence" value="ECO:0007669"/>
    <property type="project" value="UniProtKB-KW"/>
</dbReference>
<feature type="region of interest" description="Disordered" evidence="10">
    <location>
        <begin position="993"/>
        <end position="1016"/>
    </location>
</feature>
<evidence type="ECO:0000256" key="8">
    <source>
        <dbReference type="ARBA" id="ARBA00030520"/>
    </source>
</evidence>
<accession>A0A813UCY5</accession>
<evidence type="ECO:0000256" key="2">
    <source>
        <dbReference type="ARBA" id="ARBA00013164"/>
    </source>
</evidence>
<dbReference type="Pfam" id="PF24810">
    <property type="entry name" value="RBD_LARS1"/>
    <property type="match status" value="1"/>
</dbReference>
<dbReference type="AlphaFoldDB" id="A0A813UCY5"/>
<evidence type="ECO:0000256" key="10">
    <source>
        <dbReference type="SAM" id="MobiDB-lite"/>
    </source>
</evidence>
<reference evidence="14" key="1">
    <citation type="submission" date="2021-02" db="EMBL/GenBank/DDBJ databases">
        <authorList>
            <person name="Nowell W R."/>
        </authorList>
    </citation>
    <scope>NUCLEOTIDE SEQUENCE</scope>
</reference>
<dbReference type="PROSITE" id="PS00178">
    <property type="entry name" value="AA_TRNA_LIGASE_I"/>
    <property type="match status" value="1"/>
</dbReference>
<dbReference type="PANTHER" id="PTHR45794">
    <property type="entry name" value="LEUCYL-TRNA SYNTHETASE"/>
    <property type="match status" value="1"/>
</dbReference>
<evidence type="ECO:0000313" key="14">
    <source>
        <dbReference type="EMBL" id="CAF0827319.1"/>
    </source>
</evidence>
<comment type="similarity">
    <text evidence="1 9">Belongs to the class-I aminoacyl-tRNA synthetase family.</text>
</comment>
<evidence type="ECO:0000259" key="11">
    <source>
        <dbReference type="Pfam" id="PF00133"/>
    </source>
</evidence>
<dbReference type="EMBL" id="CAJNOJ010000134">
    <property type="protein sequence ID" value="CAF1177488.1"/>
    <property type="molecule type" value="Genomic_DNA"/>
</dbReference>
<dbReference type="Pfam" id="PF00133">
    <property type="entry name" value="tRNA-synt_1"/>
    <property type="match status" value="2"/>
</dbReference>
<organism evidence="14 16">
    <name type="scientific">Adineta ricciae</name>
    <name type="common">Rotifer</name>
    <dbReference type="NCBI Taxonomy" id="249248"/>
    <lineage>
        <taxon>Eukaryota</taxon>
        <taxon>Metazoa</taxon>
        <taxon>Spiralia</taxon>
        <taxon>Gnathifera</taxon>
        <taxon>Rotifera</taxon>
        <taxon>Eurotatoria</taxon>
        <taxon>Bdelloidea</taxon>
        <taxon>Adinetida</taxon>
        <taxon>Adinetidae</taxon>
        <taxon>Adineta</taxon>
    </lineage>
</organism>
<dbReference type="GO" id="GO:0002161">
    <property type="term" value="F:aminoacyl-tRNA deacylase activity"/>
    <property type="evidence" value="ECO:0007669"/>
    <property type="project" value="InterPro"/>
</dbReference>
<evidence type="ECO:0000256" key="6">
    <source>
        <dbReference type="ARBA" id="ARBA00022917"/>
    </source>
</evidence>
<evidence type="ECO:0000313" key="15">
    <source>
        <dbReference type="EMBL" id="CAF1177488.1"/>
    </source>
</evidence>
<dbReference type="PANTHER" id="PTHR45794:SF1">
    <property type="entry name" value="LEUCINE--TRNA LIGASE, CYTOPLASMIC"/>
    <property type="match status" value="1"/>
</dbReference>
<gene>
    <name evidence="15" type="ORF">EDS130_LOCUS24054</name>
    <name evidence="14" type="ORF">XAT740_LOCUS4278</name>
</gene>
<evidence type="ECO:0000256" key="9">
    <source>
        <dbReference type="RuleBase" id="RU363035"/>
    </source>
</evidence>
<feature type="domain" description="Aminoacyl-tRNA synthetase class Ia" evidence="11">
    <location>
        <begin position="35"/>
        <end position="119"/>
    </location>
</feature>
<name>A0A813UCY5_ADIRI</name>
<keyword evidence="16" id="KW-1185">Reference proteome</keyword>
<protein>
    <recommendedName>
        <fullName evidence="2">leucine--tRNA ligase</fullName>
        <ecNumber evidence="2">6.1.1.4</ecNumber>
    </recommendedName>
    <alternativeName>
        <fullName evidence="8">Leucyl-tRNA synthetase</fullName>
    </alternativeName>
</protein>
<dbReference type="InterPro" id="IPR004493">
    <property type="entry name" value="Leu-tRNA-synth_Ia_arc/euk"/>
</dbReference>
<feature type="domain" description="Methionyl/Valyl/Leucyl/Isoleucyl-tRNA synthetase anticodon-binding" evidence="12">
    <location>
        <begin position="866"/>
        <end position="974"/>
    </location>
</feature>
<evidence type="ECO:0000256" key="5">
    <source>
        <dbReference type="ARBA" id="ARBA00022840"/>
    </source>
</evidence>
<dbReference type="Gene3D" id="1.10.730.10">
    <property type="entry name" value="Isoleucyl-tRNA Synthetase, Domain 1"/>
    <property type="match status" value="1"/>
</dbReference>
<evidence type="ECO:0000259" key="13">
    <source>
        <dbReference type="Pfam" id="PF24810"/>
    </source>
</evidence>
<dbReference type="EC" id="6.1.1.4" evidence="2"/>
<dbReference type="InterPro" id="IPR009080">
    <property type="entry name" value="tRNAsynth_Ia_anticodon-bd"/>
</dbReference>